<proteinExistence type="predicted"/>
<feature type="transmembrane region" description="Helical" evidence="1">
    <location>
        <begin position="74"/>
        <end position="94"/>
    </location>
</feature>
<dbReference type="EMBL" id="DXBY01000182">
    <property type="protein sequence ID" value="HIZ36251.1"/>
    <property type="molecule type" value="Genomic_DNA"/>
</dbReference>
<name>A0A9D2EFN6_9MICO</name>
<evidence type="ECO:0000313" key="2">
    <source>
        <dbReference type="EMBL" id="HIZ36251.1"/>
    </source>
</evidence>
<dbReference type="Pfam" id="PF12277">
    <property type="entry name" value="DUF3618"/>
    <property type="match status" value="1"/>
</dbReference>
<organism evidence="2 3">
    <name type="scientific">Candidatus Ruania gallistercoris</name>
    <dbReference type="NCBI Taxonomy" id="2838746"/>
    <lineage>
        <taxon>Bacteria</taxon>
        <taxon>Bacillati</taxon>
        <taxon>Actinomycetota</taxon>
        <taxon>Actinomycetes</taxon>
        <taxon>Micrococcales</taxon>
        <taxon>Ruaniaceae</taxon>
        <taxon>Ruania</taxon>
    </lineage>
</organism>
<keyword evidence="1" id="KW-0812">Transmembrane</keyword>
<keyword evidence="1" id="KW-1133">Transmembrane helix</keyword>
<evidence type="ECO:0000313" key="3">
    <source>
        <dbReference type="Proteomes" id="UP000824037"/>
    </source>
</evidence>
<evidence type="ECO:0000256" key="1">
    <source>
        <dbReference type="SAM" id="Phobius"/>
    </source>
</evidence>
<sequence>MSEEAPKKRTAAEIEADLQRTREELTQAVDQLSARVDPRRQVEEIRNQARAKFADASAQGKSFAEDVKAGNPKAIATLGAAAAAVLAVGAVIVVRKKK</sequence>
<dbReference type="Proteomes" id="UP000824037">
    <property type="component" value="Unassembled WGS sequence"/>
</dbReference>
<accession>A0A9D2EFN6</accession>
<reference evidence="2" key="1">
    <citation type="journal article" date="2021" name="PeerJ">
        <title>Extensive microbial diversity within the chicken gut microbiome revealed by metagenomics and culture.</title>
        <authorList>
            <person name="Gilroy R."/>
            <person name="Ravi A."/>
            <person name="Getino M."/>
            <person name="Pursley I."/>
            <person name="Horton D.L."/>
            <person name="Alikhan N.F."/>
            <person name="Baker D."/>
            <person name="Gharbi K."/>
            <person name="Hall N."/>
            <person name="Watson M."/>
            <person name="Adriaenssens E.M."/>
            <person name="Foster-Nyarko E."/>
            <person name="Jarju S."/>
            <person name="Secka A."/>
            <person name="Antonio M."/>
            <person name="Oren A."/>
            <person name="Chaudhuri R.R."/>
            <person name="La Ragione R."/>
            <person name="Hildebrand F."/>
            <person name="Pallen M.J."/>
        </authorList>
    </citation>
    <scope>NUCLEOTIDE SEQUENCE</scope>
    <source>
        <strain evidence="2">ChiGjej4B4-7305</strain>
    </source>
</reference>
<protein>
    <submittedName>
        <fullName evidence="2">DUF3618 domain-containing protein</fullName>
    </submittedName>
</protein>
<gene>
    <name evidence="2" type="ORF">H9815_10760</name>
</gene>
<comment type="caution">
    <text evidence="2">The sequence shown here is derived from an EMBL/GenBank/DDBJ whole genome shotgun (WGS) entry which is preliminary data.</text>
</comment>
<dbReference type="InterPro" id="IPR022062">
    <property type="entry name" value="DUF3618"/>
</dbReference>
<keyword evidence="1" id="KW-0472">Membrane</keyword>
<dbReference type="AlphaFoldDB" id="A0A9D2EFN6"/>
<reference evidence="2" key="2">
    <citation type="submission" date="2021-04" db="EMBL/GenBank/DDBJ databases">
        <authorList>
            <person name="Gilroy R."/>
        </authorList>
    </citation>
    <scope>NUCLEOTIDE SEQUENCE</scope>
    <source>
        <strain evidence="2">ChiGjej4B4-7305</strain>
    </source>
</reference>